<protein>
    <submittedName>
        <fullName evidence="1">Uncharacterized protein</fullName>
    </submittedName>
</protein>
<dbReference type="Proteomes" id="UP000824160">
    <property type="component" value="Unassembled WGS sequence"/>
</dbReference>
<dbReference type="InterPro" id="IPR053161">
    <property type="entry name" value="Ulvan_degrading_GH"/>
</dbReference>
<proteinExistence type="predicted"/>
<dbReference type="Pfam" id="PF17132">
    <property type="entry name" value="Glyco_hydro_106"/>
    <property type="match status" value="1"/>
</dbReference>
<reference evidence="1" key="1">
    <citation type="submission" date="2020-10" db="EMBL/GenBank/DDBJ databases">
        <authorList>
            <person name="Gilroy R."/>
        </authorList>
    </citation>
    <scope>NUCLEOTIDE SEQUENCE</scope>
    <source>
        <strain evidence="1">ChiBcec7-5410</strain>
    </source>
</reference>
<accession>A0A9D1H652</accession>
<gene>
    <name evidence="1" type="ORF">IAC43_05365</name>
</gene>
<evidence type="ECO:0000313" key="2">
    <source>
        <dbReference type="Proteomes" id="UP000824160"/>
    </source>
</evidence>
<reference evidence="1" key="2">
    <citation type="journal article" date="2021" name="PeerJ">
        <title>Extensive microbial diversity within the chicken gut microbiome revealed by metagenomics and culture.</title>
        <authorList>
            <person name="Gilroy R."/>
            <person name="Ravi A."/>
            <person name="Getino M."/>
            <person name="Pursley I."/>
            <person name="Horton D.L."/>
            <person name="Alikhan N.F."/>
            <person name="Baker D."/>
            <person name="Gharbi K."/>
            <person name="Hall N."/>
            <person name="Watson M."/>
            <person name="Adriaenssens E.M."/>
            <person name="Foster-Nyarko E."/>
            <person name="Jarju S."/>
            <person name="Secka A."/>
            <person name="Antonio M."/>
            <person name="Oren A."/>
            <person name="Chaudhuri R.R."/>
            <person name="La Ragione R."/>
            <person name="Hildebrand F."/>
            <person name="Pallen M.J."/>
        </authorList>
    </citation>
    <scope>NUCLEOTIDE SEQUENCE</scope>
    <source>
        <strain evidence="1">ChiBcec7-5410</strain>
    </source>
</reference>
<dbReference type="AlphaFoldDB" id="A0A9D1H652"/>
<dbReference type="EMBL" id="DVLW01000148">
    <property type="protein sequence ID" value="HIT94592.1"/>
    <property type="molecule type" value="Genomic_DNA"/>
</dbReference>
<sequence>MNKSDFLSPRDCKALDQAQTPFWFWNDKLEDDEILRQLKLMTEAGITCSAPHARSGYVGDYMTEEWFGRIQTVLDYKKEHDEPVWIYDEFNWPAGSCNGAVSRDEKLRERFLYFTRYDVPAGTLFHANLRPFGIAGRPNGDFDSLPKNLFCYDVETMEPVPLTPYLKPQIIRHMEIGMKDFELLRDRDTVVYQVQLLIDPYDEGGRGQPNYLKKEATDQFIKLTYERYLERFPQEMGSTIKAFFNDETRFAHSFPWTDQLPQKFIEMKGYDIRTCLPDLILPGDKAGRTRVDYYDVVAQLYKENYHGRLRDWLEGHGIDYTAHLLGEETIGGHTRYSADFMRQVDAMSRPGVDHLGKGIGSLNIKFATSAGECYGKDGAQVEVFAGCGWDLSFEEYLRMVSWMYLQGIKTIVNHGFFYSIRDERAKDWPPSEFFQWAHWDRMPEANRMTRRMYGLLTGGRQETDVLVYHPQEAFWLHYIGQQGYQTMYQRGPLLADKRAVEIDRNEQLLLTGLLEQNIDFTVFPSDAARLFKVVDGKLVNQRTGAEYKAFVLPMAEVLPVKTARLLDAFARQGGYLCVMDCLPVYGMRKEDDTEVKAVFEALKAEGKLHFIADASDAETLGGWLNTVVPSPMTVVEGMSTCPNNHRCYPEWIVDPVMHNDEDLSGVAYIRYRKGDTREYFFVNFTGEPQQLTVRVPSTALPEVWKTFTGEITPAKQLSASDGFYEVQLTLQPNVGTVLMTWI</sequence>
<comment type="caution">
    <text evidence="1">The sequence shown here is derived from an EMBL/GenBank/DDBJ whole genome shotgun (WGS) entry which is preliminary data.</text>
</comment>
<dbReference type="PANTHER" id="PTHR36848">
    <property type="entry name" value="DNA-BINDING PROTEIN (PUTATIVE SECRETED PROTEIN)-RELATED"/>
    <property type="match status" value="1"/>
</dbReference>
<name>A0A9D1H652_9FIRM</name>
<evidence type="ECO:0000313" key="1">
    <source>
        <dbReference type="EMBL" id="HIT94592.1"/>
    </source>
</evidence>
<organism evidence="1 2">
    <name type="scientific">Candidatus Faecivivens stercoripullorum</name>
    <dbReference type="NCBI Taxonomy" id="2840805"/>
    <lineage>
        <taxon>Bacteria</taxon>
        <taxon>Bacillati</taxon>
        <taxon>Bacillota</taxon>
        <taxon>Clostridia</taxon>
        <taxon>Eubacteriales</taxon>
        <taxon>Oscillospiraceae</taxon>
        <taxon>Oscillospiraceae incertae sedis</taxon>
        <taxon>Candidatus Faecivivens</taxon>
    </lineage>
</organism>
<dbReference type="CDD" id="cd03143">
    <property type="entry name" value="A4_beta-galactosidase_middle_domain"/>
    <property type="match status" value="1"/>
</dbReference>
<dbReference type="PANTHER" id="PTHR36848:SF2">
    <property type="entry name" value="SECRETED PROTEIN"/>
    <property type="match status" value="1"/>
</dbReference>